<dbReference type="OrthoDB" id="429143at2759"/>
<accession>A0A067N6G6</accession>
<dbReference type="EMBL" id="KL198019">
    <property type="protein sequence ID" value="KDQ19336.1"/>
    <property type="molecule type" value="Genomic_DNA"/>
</dbReference>
<dbReference type="Gene3D" id="3.50.50.60">
    <property type="entry name" value="FAD/NAD(P)-binding domain"/>
    <property type="match status" value="1"/>
</dbReference>
<dbReference type="PANTHER" id="PTHR13847">
    <property type="entry name" value="SARCOSINE DEHYDROGENASE-RELATED"/>
    <property type="match status" value="1"/>
</dbReference>
<dbReference type="Proteomes" id="UP000027195">
    <property type="component" value="Unassembled WGS sequence"/>
</dbReference>
<gene>
    <name evidence="2" type="ORF">BOTBODRAFT_170444</name>
</gene>
<dbReference type="HOGENOM" id="CLU_022730_3_1_1"/>
<dbReference type="InterPro" id="IPR006076">
    <property type="entry name" value="FAD-dep_OxRdtase"/>
</dbReference>
<dbReference type="GO" id="GO:0005737">
    <property type="term" value="C:cytoplasm"/>
    <property type="evidence" value="ECO:0007669"/>
    <property type="project" value="TreeGrafter"/>
</dbReference>
<reference evidence="3" key="1">
    <citation type="journal article" date="2014" name="Proc. Natl. Acad. Sci. U.S.A.">
        <title>Extensive sampling of basidiomycete genomes demonstrates inadequacy of the white-rot/brown-rot paradigm for wood decay fungi.</title>
        <authorList>
            <person name="Riley R."/>
            <person name="Salamov A.A."/>
            <person name="Brown D.W."/>
            <person name="Nagy L.G."/>
            <person name="Floudas D."/>
            <person name="Held B.W."/>
            <person name="Levasseur A."/>
            <person name="Lombard V."/>
            <person name="Morin E."/>
            <person name="Otillar R."/>
            <person name="Lindquist E.A."/>
            <person name="Sun H."/>
            <person name="LaButti K.M."/>
            <person name="Schmutz J."/>
            <person name="Jabbour D."/>
            <person name="Luo H."/>
            <person name="Baker S.E."/>
            <person name="Pisabarro A.G."/>
            <person name="Walton J.D."/>
            <person name="Blanchette R.A."/>
            <person name="Henrissat B."/>
            <person name="Martin F."/>
            <person name="Cullen D."/>
            <person name="Hibbett D.S."/>
            <person name="Grigoriev I.V."/>
        </authorList>
    </citation>
    <scope>NUCLEOTIDE SEQUENCE [LARGE SCALE GENOMIC DNA]</scope>
    <source>
        <strain evidence="3">FD-172 SS1</strain>
    </source>
</reference>
<dbReference type="Pfam" id="PF01266">
    <property type="entry name" value="DAO"/>
    <property type="match status" value="1"/>
</dbReference>
<evidence type="ECO:0000313" key="3">
    <source>
        <dbReference type="Proteomes" id="UP000027195"/>
    </source>
</evidence>
<dbReference type="InParanoid" id="A0A067N6G6"/>
<dbReference type="InterPro" id="IPR036188">
    <property type="entry name" value="FAD/NAD-bd_sf"/>
</dbReference>
<dbReference type="STRING" id="930990.A0A067N6G6"/>
<protein>
    <recommendedName>
        <fullName evidence="1">FAD dependent oxidoreductase domain-containing protein</fullName>
    </recommendedName>
</protein>
<dbReference type="PANTHER" id="PTHR13847:SF260">
    <property type="entry name" value="FAD DEPENDENT OXIDOREDUCTASE DOMAIN-CONTAINING PROTEIN"/>
    <property type="match status" value="1"/>
</dbReference>
<sequence length="502" mass="54445">MEDIIVPSAAHLPLSLDSLEGIDRILEKLSPSSAAPLPVSNPTVPIWSAAPDSNPLAREGSEGDFTTDADVCIIGSGISGISAAYHLSNLARQEKTSLKVVVLEGRDFCSGATGRNGGHLTPSLFNSFGHYVQMHGVNGARRTVELENQTVKDIIDLVDEGGWASDIELVEGGHTKLLFTKNELGCMRSDWKAAEAAGIDLSATQWLTNKEMDAKYGTPFPGIHMPGYNLWPLKLVTKLYQHAGRASTPSRFLPAFFTRPGPFSLTLHTHTPVTSVTAIPDAPEGRRWRLSTPRGDITTSYVLHATNAYASHLLPQMIGKIMPTRGQVIATRSSVPISDFKLTSSAWWANEGFEYFFPKLTKSADEHPLVVIGGGRESAAPGFEFNVADDSTVNDKVGHTLRSFLPCVFPGQFETGQEPELEWTGIMGFTKSMDPFVGPVPPVGDEKYAGAYICAGFSGHGMTRAFKCAQAVAEMIVADMRGEKWETPSWMPEWYLTTPSAS</sequence>
<organism evidence="2 3">
    <name type="scientific">Botryobasidium botryosum (strain FD-172 SS1)</name>
    <dbReference type="NCBI Taxonomy" id="930990"/>
    <lineage>
        <taxon>Eukaryota</taxon>
        <taxon>Fungi</taxon>
        <taxon>Dikarya</taxon>
        <taxon>Basidiomycota</taxon>
        <taxon>Agaricomycotina</taxon>
        <taxon>Agaricomycetes</taxon>
        <taxon>Cantharellales</taxon>
        <taxon>Botryobasidiaceae</taxon>
        <taxon>Botryobasidium</taxon>
    </lineage>
</organism>
<dbReference type="SUPFAM" id="SSF51905">
    <property type="entry name" value="FAD/NAD(P)-binding domain"/>
    <property type="match status" value="1"/>
</dbReference>
<evidence type="ECO:0000313" key="2">
    <source>
        <dbReference type="EMBL" id="KDQ19336.1"/>
    </source>
</evidence>
<dbReference type="Gene3D" id="3.30.9.10">
    <property type="entry name" value="D-Amino Acid Oxidase, subunit A, domain 2"/>
    <property type="match status" value="1"/>
</dbReference>
<dbReference type="AlphaFoldDB" id="A0A067N6G6"/>
<evidence type="ECO:0000259" key="1">
    <source>
        <dbReference type="Pfam" id="PF01266"/>
    </source>
</evidence>
<name>A0A067N6G6_BOTB1</name>
<proteinExistence type="predicted"/>
<keyword evidence="3" id="KW-1185">Reference proteome</keyword>
<feature type="domain" description="FAD dependent oxidoreductase" evidence="1">
    <location>
        <begin position="70"/>
        <end position="475"/>
    </location>
</feature>